<evidence type="ECO:0000256" key="1">
    <source>
        <dbReference type="SAM" id="MobiDB-lite"/>
    </source>
</evidence>
<dbReference type="EMBL" id="BQNB010010226">
    <property type="protein sequence ID" value="GJS74369.1"/>
    <property type="molecule type" value="Genomic_DNA"/>
</dbReference>
<reference evidence="2" key="1">
    <citation type="journal article" date="2022" name="Int. J. Mol. Sci.">
        <title>Draft Genome of Tanacetum Coccineum: Genomic Comparison of Closely Related Tanacetum-Family Plants.</title>
        <authorList>
            <person name="Yamashiro T."/>
            <person name="Shiraishi A."/>
            <person name="Nakayama K."/>
            <person name="Satake H."/>
        </authorList>
    </citation>
    <scope>NUCLEOTIDE SEQUENCE</scope>
</reference>
<organism evidence="2 3">
    <name type="scientific">Tanacetum coccineum</name>
    <dbReference type="NCBI Taxonomy" id="301880"/>
    <lineage>
        <taxon>Eukaryota</taxon>
        <taxon>Viridiplantae</taxon>
        <taxon>Streptophyta</taxon>
        <taxon>Embryophyta</taxon>
        <taxon>Tracheophyta</taxon>
        <taxon>Spermatophyta</taxon>
        <taxon>Magnoliopsida</taxon>
        <taxon>eudicotyledons</taxon>
        <taxon>Gunneridae</taxon>
        <taxon>Pentapetalae</taxon>
        <taxon>asterids</taxon>
        <taxon>campanulids</taxon>
        <taxon>Asterales</taxon>
        <taxon>Asteraceae</taxon>
        <taxon>Asteroideae</taxon>
        <taxon>Anthemideae</taxon>
        <taxon>Anthemidinae</taxon>
        <taxon>Tanacetum</taxon>
    </lineage>
</organism>
<name>A0ABQ4Y9K2_9ASTR</name>
<protein>
    <submittedName>
        <fullName evidence="2">Uncharacterized protein</fullName>
    </submittedName>
</protein>
<keyword evidence="3" id="KW-1185">Reference proteome</keyword>
<evidence type="ECO:0000313" key="3">
    <source>
        <dbReference type="Proteomes" id="UP001151760"/>
    </source>
</evidence>
<evidence type="ECO:0000313" key="2">
    <source>
        <dbReference type="EMBL" id="GJS74369.1"/>
    </source>
</evidence>
<proteinExistence type="predicted"/>
<gene>
    <name evidence="2" type="ORF">Tco_0707210</name>
</gene>
<sequence length="29" mass="3191">EERPNEAIDVPIEDEMSPSSEPRGSPHDA</sequence>
<feature type="region of interest" description="Disordered" evidence="1">
    <location>
        <begin position="1"/>
        <end position="29"/>
    </location>
</feature>
<dbReference type="Proteomes" id="UP001151760">
    <property type="component" value="Unassembled WGS sequence"/>
</dbReference>
<accession>A0ABQ4Y9K2</accession>
<feature type="non-terminal residue" evidence="2">
    <location>
        <position position="1"/>
    </location>
</feature>
<reference evidence="2" key="2">
    <citation type="submission" date="2022-01" db="EMBL/GenBank/DDBJ databases">
        <authorList>
            <person name="Yamashiro T."/>
            <person name="Shiraishi A."/>
            <person name="Satake H."/>
            <person name="Nakayama K."/>
        </authorList>
    </citation>
    <scope>NUCLEOTIDE SEQUENCE</scope>
</reference>
<comment type="caution">
    <text evidence="2">The sequence shown here is derived from an EMBL/GenBank/DDBJ whole genome shotgun (WGS) entry which is preliminary data.</text>
</comment>